<evidence type="ECO:0000256" key="6">
    <source>
        <dbReference type="ARBA" id="ARBA00023180"/>
    </source>
</evidence>
<evidence type="ECO:0000256" key="4">
    <source>
        <dbReference type="ARBA" id="ARBA00023136"/>
    </source>
</evidence>
<accession>A0A1U8AWR1</accession>
<reference evidence="13" key="1">
    <citation type="submission" date="2025-08" db="UniProtKB">
        <authorList>
            <consortium name="RefSeq"/>
        </authorList>
    </citation>
    <scope>IDENTIFICATION</scope>
</reference>
<dbReference type="FunCoup" id="A0A1U8AWR1">
    <property type="interactions" value="200"/>
</dbReference>
<keyword evidence="6" id="KW-0325">Glycoprotein</keyword>
<gene>
    <name evidence="13" type="primary">LOC104604869</name>
</gene>
<protein>
    <submittedName>
        <fullName evidence="13">Early nodulin-like protein 1</fullName>
    </submittedName>
</protein>
<dbReference type="STRING" id="4432.A0A1U8AWR1"/>
<dbReference type="Gene3D" id="2.60.40.420">
    <property type="entry name" value="Cupredoxins - blue copper proteins"/>
    <property type="match status" value="1"/>
</dbReference>
<keyword evidence="12" id="KW-1185">Reference proteome</keyword>
<evidence type="ECO:0000256" key="3">
    <source>
        <dbReference type="ARBA" id="ARBA00022729"/>
    </source>
</evidence>
<dbReference type="Pfam" id="PF02298">
    <property type="entry name" value="Cu_bind_like"/>
    <property type="match status" value="1"/>
</dbReference>
<dbReference type="InterPro" id="IPR003245">
    <property type="entry name" value="Phytocyanin_dom"/>
</dbReference>
<keyword evidence="2" id="KW-0336">GPI-anchor</keyword>
<dbReference type="SUPFAM" id="SSF49503">
    <property type="entry name" value="Cupredoxins"/>
    <property type="match status" value="1"/>
</dbReference>
<name>A0A1U8AWR1_NELNU</name>
<keyword evidence="11" id="KW-0812">Transmembrane</keyword>
<dbReference type="PANTHER" id="PTHR33021:SF253">
    <property type="entry name" value="EARLY NODULIN-LIKE PROTEIN 9"/>
    <property type="match status" value="1"/>
</dbReference>
<evidence type="ECO:0000256" key="7">
    <source>
        <dbReference type="ARBA" id="ARBA00023288"/>
    </source>
</evidence>
<evidence type="ECO:0000256" key="5">
    <source>
        <dbReference type="ARBA" id="ARBA00023157"/>
    </source>
</evidence>
<comment type="subcellular location">
    <subcellularLocation>
        <location evidence="9">Endomembrane system</location>
        <topology evidence="9">Lipid-anchor</topology>
    </subcellularLocation>
    <subcellularLocation>
        <location evidence="1">Membrane</location>
        <topology evidence="1">Lipid-anchor</topology>
        <topology evidence="1">GPI-anchor</topology>
    </subcellularLocation>
</comment>
<evidence type="ECO:0000313" key="13">
    <source>
        <dbReference type="RefSeq" id="XP_010267739.1"/>
    </source>
</evidence>
<evidence type="ECO:0000313" key="12">
    <source>
        <dbReference type="Proteomes" id="UP000189703"/>
    </source>
</evidence>
<keyword evidence="4 11" id="KW-0472">Membrane</keyword>
<dbReference type="PANTHER" id="PTHR33021">
    <property type="entry name" value="BLUE COPPER PROTEIN"/>
    <property type="match status" value="1"/>
</dbReference>
<evidence type="ECO:0000256" key="1">
    <source>
        <dbReference type="ARBA" id="ARBA00004589"/>
    </source>
</evidence>
<dbReference type="eggNOG" id="ENOG502RZQI">
    <property type="taxonomic scope" value="Eukaryota"/>
</dbReference>
<organism evidence="12 13">
    <name type="scientific">Nelumbo nucifera</name>
    <name type="common">Sacred lotus</name>
    <dbReference type="NCBI Taxonomy" id="4432"/>
    <lineage>
        <taxon>Eukaryota</taxon>
        <taxon>Viridiplantae</taxon>
        <taxon>Streptophyta</taxon>
        <taxon>Embryophyta</taxon>
        <taxon>Tracheophyta</taxon>
        <taxon>Spermatophyta</taxon>
        <taxon>Magnoliopsida</taxon>
        <taxon>Proteales</taxon>
        <taxon>Nelumbonaceae</taxon>
        <taxon>Nelumbo</taxon>
    </lineage>
</organism>
<dbReference type="InterPro" id="IPR008972">
    <property type="entry name" value="Cupredoxin"/>
</dbReference>
<dbReference type="RefSeq" id="XP_010267739.1">
    <property type="nucleotide sequence ID" value="XM_010269437.2"/>
</dbReference>
<dbReference type="OMA" id="WAEMHRF"/>
<dbReference type="PROSITE" id="PS51485">
    <property type="entry name" value="PHYTOCYANIN"/>
    <property type="match status" value="1"/>
</dbReference>
<dbReference type="KEGG" id="nnu:104604869"/>
<keyword evidence="3" id="KW-0732">Signal</keyword>
<dbReference type="AlphaFoldDB" id="A0A1U8AWR1"/>
<sequence length="231" mass="24740">MANNNILRSNYEVRAFHALSIVGLLLLMLRVGATEFKVGGSKGWTVPTDPNAPSYNQWAEMHRFQIGDSLLFVYPPDNDSVLQVNKEDYTNCSTAQPISLFNDGHTSFKFNQSGPFYFISGSIENCLKNEKMVVVVMADRNNLSSSSNSTELAPPPNSNETILAPPPPNSNETNLTPPPPPSGSIEIVPSPTPSETPASPSPSPPSGASSVLVSFIGSIGAFVGSYLLLIL</sequence>
<dbReference type="OrthoDB" id="691587at2759"/>
<dbReference type="Proteomes" id="UP000189703">
    <property type="component" value="Unplaced"/>
</dbReference>
<dbReference type="CDD" id="cd11019">
    <property type="entry name" value="OsENODL1_like"/>
    <property type="match status" value="1"/>
</dbReference>
<feature type="region of interest" description="Disordered" evidence="10">
    <location>
        <begin position="144"/>
        <end position="207"/>
    </location>
</feature>
<dbReference type="GO" id="GO:0009055">
    <property type="term" value="F:electron transfer activity"/>
    <property type="evidence" value="ECO:0007669"/>
    <property type="project" value="InterPro"/>
</dbReference>
<evidence type="ECO:0000256" key="11">
    <source>
        <dbReference type="SAM" id="Phobius"/>
    </source>
</evidence>
<proteinExistence type="inferred from homology"/>
<dbReference type="GeneID" id="104604869"/>
<keyword evidence="7" id="KW-0449">Lipoprotein</keyword>
<dbReference type="GO" id="GO:0005886">
    <property type="term" value="C:plasma membrane"/>
    <property type="evidence" value="ECO:0000318"/>
    <property type="project" value="GO_Central"/>
</dbReference>
<dbReference type="InterPro" id="IPR039391">
    <property type="entry name" value="Phytocyanin-like"/>
</dbReference>
<dbReference type="GO" id="GO:0012505">
    <property type="term" value="C:endomembrane system"/>
    <property type="evidence" value="ECO:0007669"/>
    <property type="project" value="UniProtKB-SubCell"/>
</dbReference>
<keyword evidence="11" id="KW-1133">Transmembrane helix</keyword>
<dbReference type="GO" id="GO:0098552">
    <property type="term" value="C:side of membrane"/>
    <property type="evidence" value="ECO:0007669"/>
    <property type="project" value="UniProtKB-KW"/>
</dbReference>
<comment type="similarity">
    <text evidence="8">Belongs to the early nodulin-like (ENODL) family.</text>
</comment>
<keyword evidence="5" id="KW-1015">Disulfide bond</keyword>
<evidence type="ECO:0000256" key="8">
    <source>
        <dbReference type="ARBA" id="ARBA00035011"/>
    </source>
</evidence>
<evidence type="ECO:0000256" key="9">
    <source>
        <dbReference type="ARBA" id="ARBA00037868"/>
    </source>
</evidence>
<dbReference type="InterPro" id="IPR041846">
    <property type="entry name" value="ENL_dom"/>
</dbReference>
<evidence type="ECO:0000256" key="2">
    <source>
        <dbReference type="ARBA" id="ARBA00022622"/>
    </source>
</evidence>
<dbReference type="FunFam" id="2.60.40.420:FF:000010">
    <property type="entry name" value="Early nodulin-like protein 1"/>
    <property type="match status" value="1"/>
</dbReference>
<feature type="transmembrane region" description="Helical" evidence="11">
    <location>
        <begin position="207"/>
        <end position="229"/>
    </location>
</feature>
<evidence type="ECO:0000256" key="10">
    <source>
        <dbReference type="SAM" id="MobiDB-lite"/>
    </source>
</evidence>
<feature type="compositionally biased region" description="Pro residues" evidence="10">
    <location>
        <begin position="190"/>
        <end position="205"/>
    </location>
</feature>